<evidence type="ECO:0000313" key="3">
    <source>
        <dbReference type="Proteomes" id="UP000628463"/>
    </source>
</evidence>
<proteinExistence type="predicted"/>
<organism evidence="2 3">
    <name type="scientific">Lachnospira hominis</name>
    <name type="common">ex Liu et al. 2021</name>
    <dbReference type="NCBI Taxonomy" id="2763051"/>
    <lineage>
        <taxon>Bacteria</taxon>
        <taxon>Bacillati</taxon>
        <taxon>Bacillota</taxon>
        <taxon>Clostridia</taxon>
        <taxon>Lachnospirales</taxon>
        <taxon>Lachnospiraceae</taxon>
        <taxon>Lachnospira</taxon>
    </lineage>
</organism>
<reference evidence="2 3" key="1">
    <citation type="submission" date="2020-08" db="EMBL/GenBank/DDBJ databases">
        <title>Genome public.</title>
        <authorList>
            <person name="Liu C."/>
            <person name="Sun Q."/>
        </authorList>
    </citation>
    <scope>NUCLEOTIDE SEQUENCE [LARGE SCALE GENOMIC DNA]</scope>
    <source>
        <strain evidence="2 3">NSJ-43</strain>
    </source>
</reference>
<dbReference type="EMBL" id="JACOPD010000010">
    <property type="protein sequence ID" value="MBC5681772.1"/>
    <property type="molecule type" value="Genomic_DNA"/>
</dbReference>
<evidence type="ECO:0000313" key="2">
    <source>
        <dbReference type="EMBL" id="MBC5681772.1"/>
    </source>
</evidence>
<dbReference type="RefSeq" id="WP_021865602.1">
    <property type="nucleotide sequence ID" value="NZ_JACOPD010000010.1"/>
</dbReference>
<evidence type="ECO:0000259" key="1">
    <source>
        <dbReference type="Pfam" id="PF13676"/>
    </source>
</evidence>
<comment type="caution">
    <text evidence="2">The sequence shown here is derived from an EMBL/GenBank/DDBJ whole genome shotgun (WGS) entry which is preliminary data.</text>
</comment>
<dbReference type="Proteomes" id="UP000628463">
    <property type="component" value="Unassembled WGS sequence"/>
</dbReference>
<protein>
    <submittedName>
        <fullName evidence="2">Toll/interleukin-1 receptor domain-containing protein</fullName>
    </submittedName>
</protein>
<gene>
    <name evidence="2" type="ORF">H8S01_12495</name>
</gene>
<feature type="domain" description="TIR" evidence="1">
    <location>
        <begin position="180"/>
        <end position="268"/>
    </location>
</feature>
<dbReference type="InterPro" id="IPR035897">
    <property type="entry name" value="Toll_tir_struct_dom_sf"/>
</dbReference>
<accession>A0ABR7G2V5</accession>
<dbReference type="SUPFAM" id="SSF52200">
    <property type="entry name" value="Toll/Interleukin receptor TIR domain"/>
    <property type="match status" value="1"/>
</dbReference>
<dbReference type="InterPro" id="IPR000157">
    <property type="entry name" value="TIR_dom"/>
</dbReference>
<dbReference type="Pfam" id="PF13676">
    <property type="entry name" value="TIR_2"/>
    <property type="match status" value="1"/>
</dbReference>
<dbReference type="Gene3D" id="3.40.50.10140">
    <property type="entry name" value="Toll/interleukin-1 receptor homology (TIR) domain"/>
    <property type="match status" value="1"/>
</dbReference>
<keyword evidence="2" id="KW-0675">Receptor</keyword>
<sequence>MAKITDWQLNDLLVCSAFKGDYAAFPGTLIGNLSKEGISVESEAEHAEIDCRKLKNYWVSQPLNNKFGRLGCIELLNLNNRTDEQVKTLCKLFSTFYDMLVNMEQLGIAPSKVILPVLGSGNQNIELCYIIPPLINQCMRALAEIECLEKITFCDYDIEKVKKLVSMLESTDNINQNSDVFISYCSAQREYADCLRKMLTERGVKCWMAPYSIPTGSSYQTEIPSALSNTPNVLLVLSKEAETSRWVQKEWCKKSDFVRHKGKSDMLPSR</sequence>
<name>A0ABR7G2V5_9FIRM</name>
<keyword evidence="3" id="KW-1185">Reference proteome</keyword>